<dbReference type="AlphaFoldDB" id="A0A5B7WU82"/>
<dbReference type="KEGG" id="gcr:GcLGCM259_1801"/>
<protein>
    <submittedName>
        <fullName evidence="2">Uncharacterized protein</fullName>
    </submittedName>
</protein>
<accession>A0A5B7WU82</accession>
<feature type="region of interest" description="Disordered" evidence="1">
    <location>
        <begin position="40"/>
        <end position="65"/>
    </location>
</feature>
<dbReference type="Proteomes" id="UP000307000">
    <property type="component" value="Chromosome"/>
</dbReference>
<evidence type="ECO:0000313" key="2">
    <source>
        <dbReference type="EMBL" id="QCY47519.1"/>
    </source>
</evidence>
<organism evidence="2 3">
    <name type="scientific">Glutamicibacter creatinolyticus</name>
    <dbReference type="NCBI Taxonomy" id="162496"/>
    <lineage>
        <taxon>Bacteria</taxon>
        <taxon>Bacillati</taxon>
        <taxon>Actinomycetota</taxon>
        <taxon>Actinomycetes</taxon>
        <taxon>Micrococcales</taxon>
        <taxon>Micrococcaceae</taxon>
        <taxon>Glutamicibacter</taxon>
    </lineage>
</organism>
<dbReference type="EMBL" id="CP034412">
    <property type="protein sequence ID" value="QCY47519.1"/>
    <property type="molecule type" value="Genomic_DNA"/>
</dbReference>
<evidence type="ECO:0000313" key="3">
    <source>
        <dbReference type="Proteomes" id="UP000307000"/>
    </source>
</evidence>
<keyword evidence="3" id="KW-1185">Reference proteome</keyword>
<gene>
    <name evidence="2" type="ORF">GcLGCM259_1801</name>
</gene>
<proteinExistence type="predicted"/>
<name>A0A5B7WU82_9MICC</name>
<sequence length="65" mass="7427">MTSLEDAFREAGEQYAAQIRQRGQDTTPTGTAWLKDKIDNLEQPEQTMTSPTNNSEEFNRFFGIN</sequence>
<evidence type="ECO:0000256" key="1">
    <source>
        <dbReference type="SAM" id="MobiDB-lite"/>
    </source>
</evidence>
<feature type="compositionally biased region" description="Polar residues" evidence="1">
    <location>
        <begin position="43"/>
        <end position="56"/>
    </location>
</feature>
<reference evidence="2 3" key="1">
    <citation type="submission" date="2018-12" db="EMBL/GenBank/DDBJ databases">
        <title>Complete Genome Sequence of Glutamicibacter creatinolyticus strain LGCM259,isolated from an abscess of a 12-year-old mare in Italy.</title>
        <authorList>
            <person name="Santos R.G."/>
            <person name="Silva A.L."/>
            <person name="Seyffert N."/>
            <person name="Castro T.L.P."/>
            <person name="Attili A.R."/>
            <person name="Rifici C."/>
            <person name="Mazzullo G."/>
            <person name="Brenig B."/>
            <person name="Venanzi F."/>
            <person name="Azevedo V."/>
        </authorList>
    </citation>
    <scope>NUCLEOTIDE SEQUENCE [LARGE SCALE GENOMIC DNA]</scope>
    <source>
        <strain evidence="2 3">LGCM 259</strain>
    </source>
</reference>